<feature type="transmembrane region" description="Helical" evidence="11">
    <location>
        <begin position="278"/>
        <end position="303"/>
    </location>
</feature>
<dbReference type="InterPro" id="IPR008915">
    <property type="entry name" value="Peptidase_M50"/>
</dbReference>
<keyword evidence="5 11" id="KW-0812">Transmembrane</keyword>
<dbReference type="GO" id="GO:0016020">
    <property type="term" value="C:membrane"/>
    <property type="evidence" value="ECO:0007669"/>
    <property type="project" value="UniProtKB-SubCell"/>
</dbReference>
<dbReference type="Pfam" id="PF02163">
    <property type="entry name" value="Peptidase_M50"/>
    <property type="match status" value="1"/>
</dbReference>
<evidence type="ECO:0000256" key="11">
    <source>
        <dbReference type="RuleBase" id="RU362031"/>
    </source>
</evidence>
<evidence type="ECO:0000256" key="2">
    <source>
        <dbReference type="ARBA" id="ARBA00004141"/>
    </source>
</evidence>
<protein>
    <recommendedName>
        <fullName evidence="11">Zinc metalloprotease</fullName>
        <ecNumber evidence="11">3.4.24.-</ecNumber>
    </recommendedName>
</protein>
<accession>A0A7G9GLP4</accession>
<feature type="transmembrane region" description="Helical" evidence="11">
    <location>
        <begin position="6"/>
        <end position="27"/>
    </location>
</feature>
<evidence type="ECO:0000256" key="1">
    <source>
        <dbReference type="ARBA" id="ARBA00001947"/>
    </source>
</evidence>
<dbReference type="GO" id="GO:0006508">
    <property type="term" value="P:proteolysis"/>
    <property type="evidence" value="ECO:0007669"/>
    <property type="project" value="UniProtKB-KW"/>
</dbReference>
<evidence type="ECO:0000256" key="6">
    <source>
        <dbReference type="ARBA" id="ARBA00022801"/>
    </source>
</evidence>
<reference evidence="13 14" key="1">
    <citation type="submission" date="2020-08" db="EMBL/GenBank/DDBJ databases">
        <authorList>
            <person name="Liu C."/>
            <person name="Sun Q."/>
        </authorList>
    </citation>
    <scope>NUCLEOTIDE SEQUENCE [LARGE SCALE GENOMIC DNA]</scope>
    <source>
        <strain evidence="13 14">NSJ-61</strain>
    </source>
</reference>
<dbReference type="PANTHER" id="PTHR42837:SF2">
    <property type="entry name" value="MEMBRANE METALLOPROTEASE ARASP2, CHLOROPLASTIC-RELATED"/>
    <property type="match status" value="1"/>
</dbReference>
<dbReference type="GO" id="GO:0004222">
    <property type="term" value="F:metalloendopeptidase activity"/>
    <property type="evidence" value="ECO:0007669"/>
    <property type="project" value="InterPro"/>
</dbReference>
<dbReference type="CDD" id="cd23081">
    <property type="entry name" value="cpPDZ_EcRseP-like"/>
    <property type="match status" value="1"/>
</dbReference>
<dbReference type="KEGG" id="ehn:H9Q80_15970"/>
<keyword evidence="11" id="KW-0479">Metal-binding</keyword>
<feature type="domain" description="Peptidase M50" evidence="12">
    <location>
        <begin position="8"/>
        <end position="340"/>
    </location>
</feature>
<dbReference type="Gene3D" id="2.30.42.10">
    <property type="match status" value="1"/>
</dbReference>
<evidence type="ECO:0000313" key="13">
    <source>
        <dbReference type="EMBL" id="QNM11726.1"/>
    </source>
</evidence>
<dbReference type="InterPro" id="IPR036034">
    <property type="entry name" value="PDZ_sf"/>
</dbReference>
<dbReference type="EMBL" id="CP060636">
    <property type="protein sequence ID" value="QNM11726.1"/>
    <property type="molecule type" value="Genomic_DNA"/>
</dbReference>
<evidence type="ECO:0000256" key="9">
    <source>
        <dbReference type="ARBA" id="ARBA00023049"/>
    </source>
</evidence>
<sequence>MSIMTVIYFVLILSVIIIIHELGHLIAAKHFGVYCKEFSIGMGPMIYQKQVGETAWSVRALPIGGYVAMAGETLEDDGEDEEDIPFERTINGIKPWKQIIVMAAGAIMNILLAWVIFVGITAYQGQIAIPGSPVITSFSENSPAEKAGFKVNDEIIKVQNGTHSEKVDEFDDVVEFINYFQGETTFTVLRDGKEVEVKMTPVLDEEENIYKMGVYHDNYDVKKINLLEAIPYGTQKMVDSVSTILNSLGKLIQGIGLKNLSGPVGIFKMTDQITQTGFLTTMAFVGLLSVNVGIFNLLPIPILDGGRIFITLIEMLIGRKLSERVQNVIMTIGLVAIVALMLYATWNDITRLF</sequence>
<keyword evidence="9 11" id="KW-0482">Metalloprotease</keyword>
<evidence type="ECO:0000313" key="14">
    <source>
        <dbReference type="Proteomes" id="UP000515856"/>
    </source>
</evidence>
<comment type="subcellular location">
    <subcellularLocation>
        <location evidence="2">Membrane</location>
        <topology evidence="2">Multi-pass membrane protein</topology>
    </subcellularLocation>
</comment>
<evidence type="ECO:0000256" key="4">
    <source>
        <dbReference type="ARBA" id="ARBA00022670"/>
    </source>
</evidence>
<comment type="similarity">
    <text evidence="3 11">Belongs to the peptidase M50B family.</text>
</comment>
<feature type="transmembrane region" description="Helical" evidence="11">
    <location>
        <begin position="324"/>
        <end position="346"/>
    </location>
</feature>
<dbReference type="AlphaFoldDB" id="A0A7G9GLP4"/>
<organism evidence="13 14">
    <name type="scientific">[Eubacterium] hominis</name>
    <dbReference type="NCBI Taxonomy" id="2764325"/>
    <lineage>
        <taxon>Bacteria</taxon>
        <taxon>Bacillati</taxon>
        <taxon>Bacillota</taxon>
        <taxon>Erysipelotrichia</taxon>
        <taxon>Erysipelotrichales</taxon>
        <taxon>Erysipelotrichaceae</taxon>
        <taxon>Amedibacillus</taxon>
    </lineage>
</organism>
<evidence type="ECO:0000256" key="8">
    <source>
        <dbReference type="ARBA" id="ARBA00022989"/>
    </source>
</evidence>
<evidence type="ECO:0000259" key="12">
    <source>
        <dbReference type="Pfam" id="PF02163"/>
    </source>
</evidence>
<evidence type="ECO:0000256" key="3">
    <source>
        <dbReference type="ARBA" id="ARBA00007931"/>
    </source>
</evidence>
<dbReference type="GO" id="GO:0046872">
    <property type="term" value="F:metal ion binding"/>
    <property type="evidence" value="ECO:0007669"/>
    <property type="project" value="UniProtKB-KW"/>
</dbReference>
<feature type="transmembrane region" description="Helical" evidence="11">
    <location>
        <begin position="99"/>
        <end position="123"/>
    </location>
</feature>
<keyword evidence="10 11" id="KW-0472">Membrane</keyword>
<dbReference type="InterPro" id="IPR004387">
    <property type="entry name" value="Pept_M50_Zn"/>
</dbReference>
<evidence type="ECO:0000256" key="7">
    <source>
        <dbReference type="ARBA" id="ARBA00022833"/>
    </source>
</evidence>
<keyword evidence="7 11" id="KW-0862">Zinc</keyword>
<dbReference type="EC" id="3.4.24.-" evidence="11"/>
<dbReference type="SUPFAM" id="SSF50156">
    <property type="entry name" value="PDZ domain-like"/>
    <property type="match status" value="1"/>
</dbReference>
<evidence type="ECO:0000256" key="10">
    <source>
        <dbReference type="ARBA" id="ARBA00023136"/>
    </source>
</evidence>
<dbReference type="Proteomes" id="UP000515856">
    <property type="component" value="Chromosome"/>
</dbReference>
<proteinExistence type="inferred from homology"/>
<comment type="cofactor">
    <cofactor evidence="1 11">
        <name>Zn(2+)</name>
        <dbReference type="ChEBI" id="CHEBI:29105"/>
    </cofactor>
</comment>
<dbReference type="CDD" id="cd06163">
    <property type="entry name" value="S2P-M50_PDZ_RseP-like"/>
    <property type="match status" value="1"/>
</dbReference>
<keyword evidence="4 13" id="KW-0645">Protease</keyword>
<evidence type="ECO:0000256" key="5">
    <source>
        <dbReference type="ARBA" id="ARBA00022692"/>
    </source>
</evidence>
<keyword evidence="14" id="KW-1185">Reference proteome</keyword>
<dbReference type="PANTHER" id="PTHR42837">
    <property type="entry name" value="REGULATOR OF SIGMA-E PROTEASE RSEP"/>
    <property type="match status" value="1"/>
</dbReference>
<dbReference type="NCBIfam" id="TIGR00054">
    <property type="entry name" value="RIP metalloprotease RseP"/>
    <property type="match status" value="1"/>
</dbReference>
<gene>
    <name evidence="13" type="primary">rseP</name>
    <name evidence="13" type="ORF">H9Q80_15970</name>
</gene>
<keyword evidence="8 11" id="KW-1133">Transmembrane helix</keyword>
<keyword evidence="6 11" id="KW-0378">Hydrolase</keyword>
<name>A0A7G9GLP4_9FIRM</name>
<dbReference type="RefSeq" id="WP_117452169.1">
    <property type="nucleotide sequence ID" value="NZ_CP060636.1"/>
</dbReference>